<dbReference type="Proteomes" id="UP000002186">
    <property type="component" value="Chromosome"/>
</dbReference>
<feature type="region of interest" description="Disordered" evidence="1">
    <location>
        <begin position="1"/>
        <end position="42"/>
    </location>
</feature>
<evidence type="ECO:0000256" key="1">
    <source>
        <dbReference type="SAM" id="MobiDB-lite"/>
    </source>
</evidence>
<dbReference type="CDD" id="cd22233">
    <property type="entry name" value="RHH_CopAso-like"/>
    <property type="match status" value="1"/>
</dbReference>
<name>C4ZIE4_THASP</name>
<dbReference type="HOGENOM" id="CLU_155311_4_1_4"/>
<dbReference type="KEGG" id="tmz:Tmz1t_0036"/>
<accession>C4ZIE4</accession>
<reference evidence="2 3" key="2">
    <citation type="journal article" date="2012" name="Stand. Genomic Sci.">
        <title>Complete genome sequence of Thauera aminoaromatica strain MZ1T.</title>
        <authorList>
            <person name="Jiang K."/>
            <person name="Sanseverino J."/>
            <person name="Chauhan A."/>
            <person name="Lucas S."/>
            <person name="Copeland A."/>
            <person name="Lapidus A."/>
            <person name="Del Rio T.G."/>
            <person name="Dalin E."/>
            <person name="Tice H."/>
            <person name="Bruce D."/>
            <person name="Goodwin L."/>
            <person name="Pitluck S."/>
            <person name="Sims D."/>
            <person name="Brettin T."/>
            <person name="Detter J.C."/>
            <person name="Han C."/>
            <person name="Chang Y.J."/>
            <person name="Larimer F."/>
            <person name="Land M."/>
            <person name="Hauser L."/>
            <person name="Kyrpides N.C."/>
            <person name="Mikhailova N."/>
            <person name="Moser S."/>
            <person name="Jegier P."/>
            <person name="Close D."/>
            <person name="Debruyn J.M."/>
            <person name="Wang Y."/>
            <person name="Layton A.C."/>
            <person name="Allen M.S."/>
            <person name="Sayler G.S."/>
        </authorList>
    </citation>
    <scope>NUCLEOTIDE SEQUENCE [LARGE SCALE GENOMIC DNA]</scope>
    <source>
        <strain evidence="2 3">MZ1T</strain>
    </source>
</reference>
<evidence type="ECO:0000313" key="3">
    <source>
        <dbReference type="Proteomes" id="UP000002186"/>
    </source>
</evidence>
<dbReference type="AlphaFoldDB" id="C4ZIE4"/>
<dbReference type="STRING" id="85643.Tmz1t_0036"/>
<organism evidence="2 3">
    <name type="scientific">Thauera aminoaromatica</name>
    <dbReference type="NCBI Taxonomy" id="164330"/>
    <lineage>
        <taxon>Bacteria</taxon>
        <taxon>Pseudomonadati</taxon>
        <taxon>Pseudomonadota</taxon>
        <taxon>Betaproteobacteria</taxon>
        <taxon>Rhodocyclales</taxon>
        <taxon>Zoogloeaceae</taxon>
        <taxon>Thauera</taxon>
    </lineage>
</organism>
<proteinExistence type="predicted"/>
<evidence type="ECO:0000313" key="2">
    <source>
        <dbReference type="EMBL" id="ACK52838.1"/>
    </source>
</evidence>
<dbReference type="eggNOG" id="COG3905">
    <property type="taxonomic scope" value="Bacteria"/>
</dbReference>
<gene>
    <name evidence="2" type="ordered locus">Tmz1t_0036</name>
</gene>
<keyword evidence="3" id="KW-1185">Reference proteome</keyword>
<protein>
    <submittedName>
        <fullName evidence="2">Transcriptional regulator, CopG family</fullName>
    </submittedName>
</protein>
<dbReference type="EMBL" id="CP001281">
    <property type="protein sequence ID" value="ACK52838.1"/>
    <property type="molecule type" value="Genomic_DNA"/>
</dbReference>
<dbReference type="OrthoDB" id="5298181at2"/>
<sequence>MTKTSSKTPSAHVPLPLTDKVGQMSQRREHSPSSIMHPAASTRIAQEARRDRLTQEALADVDAGLLVDHWAVQAWADNLGTEKAVPLPNG</sequence>
<reference evidence="3" key="1">
    <citation type="submission" date="2009-05" db="EMBL/GenBank/DDBJ databases">
        <title>Complete sequence of chromosome of Thauera sp. MZ1T.</title>
        <authorList>
            <consortium name="US DOE Joint Genome Institute"/>
            <person name="Lucas S."/>
            <person name="Copeland A."/>
            <person name="Lapidus A."/>
            <person name="Glavina del Rio T."/>
            <person name="Dalin E."/>
            <person name="Tice H."/>
            <person name="Bruce D."/>
            <person name="Goodwin L."/>
            <person name="Pitluck S."/>
            <person name="Sims D."/>
            <person name="Brettin T."/>
            <person name="Detter J.C."/>
            <person name="Han C."/>
            <person name="Larimer F."/>
            <person name="Land M."/>
            <person name="Hauser L."/>
            <person name="Kyrpides N."/>
            <person name="Mikhailova N."/>
            <person name="Sayler G.S."/>
        </authorList>
    </citation>
    <scope>NUCLEOTIDE SEQUENCE [LARGE SCALE GENOMIC DNA]</scope>
    <source>
        <strain evidence="3">MZ1T</strain>
    </source>
</reference>